<dbReference type="RefSeq" id="WP_012940249.1">
    <property type="nucleotide sequence ID" value="NC_013741.1"/>
</dbReference>
<dbReference type="EMBL" id="CP001857">
    <property type="protein sequence ID" value="ADB57913.1"/>
    <property type="molecule type" value="Genomic_DNA"/>
</dbReference>
<accession>D2RHY8</accession>
<proteinExistence type="predicted"/>
<dbReference type="KEGG" id="apo:Arcpr_0850"/>
<sequence>MDYLKLILTTPIIPENSEIFGVVAMLWWAFAVALMIILHGDWKDFLTYLLWSIAIGIGLTFFIIPGLIILAIFLWKYGLINIIAILLGPVGWAIGSSQGWLD</sequence>
<dbReference type="PaxDb" id="572546-Arcpr_0850"/>
<dbReference type="STRING" id="572546.Arcpr_0850"/>
<dbReference type="AlphaFoldDB" id="D2RHY8"/>
<name>D2RHY8_ARCPA</name>
<dbReference type="Proteomes" id="UP000001901">
    <property type="component" value="Chromosome"/>
</dbReference>
<evidence type="ECO:0000313" key="3">
    <source>
        <dbReference type="Proteomes" id="UP000001901"/>
    </source>
</evidence>
<feature type="transmembrane region" description="Helical" evidence="1">
    <location>
        <begin position="45"/>
        <end position="73"/>
    </location>
</feature>
<feature type="transmembrane region" description="Helical" evidence="1">
    <location>
        <begin position="79"/>
        <end position="101"/>
    </location>
</feature>
<evidence type="ECO:0000256" key="1">
    <source>
        <dbReference type="SAM" id="Phobius"/>
    </source>
</evidence>
<keyword evidence="1" id="KW-0812">Transmembrane</keyword>
<keyword evidence="3" id="KW-1185">Reference proteome</keyword>
<organism evidence="2 3">
    <name type="scientific">Archaeoglobus profundus (strain DSM 5631 / JCM 9629 / NBRC 100127 / Av18)</name>
    <dbReference type="NCBI Taxonomy" id="572546"/>
    <lineage>
        <taxon>Archaea</taxon>
        <taxon>Methanobacteriati</taxon>
        <taxon>Methanobacteriota</taxon>
        <taxon>Archaeoglobi</taxon>
        <taxon>Archaeoglobales</taxon>
        <taxon>Archaeoglobaceae</taxon>
        <taxon>Archaeoglobus</taxon>
    </lineage>
</organism>
<evidence type="ECO:0000313" key="2">
    <source>
        <dbReference type="EMBL" id="ADB57913.1"/>
    </source>
</evidence>
<feature type="transmembrane region" description="Helical" evidence="1">
    <location>
        <begin position="20"/>
        <end position="38"/>
    </location>
</feature>
<reference evidence="2 3" key="1">
    <citation type="journal article" date="2010" name="Stand. Genomic Sci.">
        <title>Complete genome sequence of Archaeoglobus profundus type strain (AV18).</title>
        <authorList>
            <person name="von Jan M."/>
            <person name="Lapidus A."/>
            <person name="Del Rio T.G."/>
            <person name="Copeland A."/>
            <person name="Tice H."/>
            <person name="Cheng J.F."/>
            <person name="Lucas S."/>
            <person name="Chen F."/>
            <person name="Nolan M."/>
            <person name="Goodwin L."/>
            <person name="Han C."/>
            <person name="Pitluck S."/>
            <person name="Liolios K."/>
            <person name="Ivanova N."/>
            <person name="Mavromatis K."/>
            <person name="Ovchinnikova G."/>
            <person name="Chertkov O."/>
            <person name="Pati A."/>
            <person name="Chen A."/>
            <person name="Palaniappan K."/>
            <person name="Land M."/>
            <person name="Hauser L."/>
            <person name="Chang Y.J."/>
            <person name="Jeffries C.D."/>
            <person name="Saunders E."/>
            <person name="Brettin T."/>
            <person name="Detter J.C."/>
            <person name="Chain P."/>
            <person name="Eichinger K."/>
            <person name="Huber H."/>
            <person name="Spring S."/>
            <person name="Rohde M."/>
            <person name="Goker M."/>
            <person name="Wirth R."/>
            <person name="Woyke T."/>
            <person name="Bristow J."/>
            <person name="Eisen J.A."/>
            <person name="Markowitz V."/>
            <person name="Hugenholtz P."/>
            <person name="Kyrpides N.C."/>
            <person name="Klenk H.P."/>
        </authorList>
    </citation>
    <scope>NUCLEOTIDE SEQUENCE [LARGE SCALE GENOMIC DNA]</scope>
    <source>
        <strain evidence="3">DSM 5631 / JCM 9629 / NBRC 100127 / Av18</strain>
    </source>
</reference>
<keyword evidence="1" id="KW-1133">Transmembrane helix</keyword>
<protein>
    <submittedName>
        <fullName evidence="2">Uncharacterized protein</fullName>
    </submittedName>
</protein>
<keyword evidence="1" id="KW-0472">Membrane</keyword>
<dbReference type="GeneID" id="8739512"/>
<gene>
    <name evidence="2" type="ordered locus">Arcpr_0850</name>
</gene>
<dbReference type="HOGENOM" id="CLU_2270901_0_0_2"/>